<reference evidence="4 5" key="1">
    <citation type="journal article" date="2015" name="Genome Announc.">
        <title>Expanding the biotechnology potential of lactobacilli through comparative genomics of 213 strains and associated genera.</title>
        <authorList>
            <person name="Sun Z."/>
            <person name="Harris H.M."/>
            <person name="McCann A."/>
            <person name="Guo C."/>
            <person name="Argimon S."/>
            <person name="Zhang W."/>
            <person name="Yang X."/>
            <person name="Jeffery I.B."/>
            <person name="Cooney J.C."/>
            <person name="Kagawa T.F."/>
            <person name="Liu W."/>
            <person name="Song Y."/>
            <person name="Salvetti E."/>
            <person name="Wrobel A."/>
            <person name="Rasinkangas P."/>
            <person name="Parkhill J."/>
            <person name="Rea M.C."/>
            <person name="O'Sullivan O."/>
            <person name="Ritari J."/>
            <person name="Douillard F.P."/>
            <person name="Paul Ross R."/>
            <person name="Yang R."/>
            <person name="Briner A.E."/>
            <person name="Felis G.E."/>
            <person name="de Vos W.M."/>
            <person name="Barrangou R."/>
            <person name="Klaenhammer T.R."/>
            <person name="Caufield P.W."/>
            <person name="Cui Y."/>
            <person name="Zhang H."/>
            <person name="O'Toole P.W."/>
        </authorList>
    </citation>
    <scope>NUCLEOTIDE SEQUENCE [LARGE SCALE GENOMIC DNA]</scope>
    <source>
        <strain evidence="4 5">DSM 20253</strain>
    </source>
</reference>
<dbReference type="Pfam" id="PF00440">
    <property type="entry name" value="TetR_N"/>
    <property type="match status" value="1"/>
</dbReference>
<accession>A0A0R2D595</accession>
<evidence type="ECO:0000259" key="3">
    <source>
        <dbReference type="PROSITE" id="PS50977"/>
    </source>
</evidence>
<gene>
    <name evidence="4" type="ORF">FC24_GL001204</name>
</gene>
<dbReference type="SUPFAM" id="SSF46689">
    <property type="entry name" value="Homeodomain-like"/>
    <property type="match status" value="1"/>
</dbReference>
<keyword evidence="1 2" id="KW-0238">DNA-binding</keyword>
<dbReference type="InterPro" id="IPR001647">
    <property type="entry name" value="HTH_TetR"/>
</dbReference>
<dbReference type="RefSeq" id="WP_057873774.1">
    <property type="nucleotide sequence ID" value="NZ_AYYI01000030.1"/>
</dbReference>
<evidence type="ECO:0000256" key="1">
    <source>
        <dbReference type="ARBA" id="ARBA00023125"/>
    </source>
</evidence>
<dbReference type="GO" id="GO:0003677">
    <property type="term" value="F:DNA binding"/>
    <property type="evidence" value="ECO:0007669"/>
    <property type="project" value="UniProtKB-UniRule"/>
</dbReference>
<evidence type="ECO:0000313" key="4">
    <source>
        <dbReference type="EMBL" id="KRM98610.1"/>
    </source>
</evidence>
<keyword evidence="5" id="KW-1185">Reference proteome</keyword>
<dbReference type="OrthoDB" id="9812484at2"/>
<proteinExistence type="predicted"/>
<dbReference type="Gene3D" id="1.10.357.10">
    <property type="entry name" value="Tetracycline Repressor, domain 2"/>
    <property type="match status" value="1"/>
</dbReference>
<name>A0A0R2D595_9LACO</name>
<dbReference type="InterPro" id="IPR009057">
    <property type="entry name" value="Homeodomain-like_sf"/>
</dbReference>
<feature type="DNA-binding region" description="H-T-H motif" evidence="2">
    <location>
        <begin position="34"/>
        <end position="53"/>
    </location>
</feature>
<sequence length="211" mass="25070">MPTKTFFNLSQAKQQRLLKAARQEFSRVPLYDASINKIIATAGIPRGSFYQYFKDKTDLYYYYFEKLNQEHKNLWLKTLRDNHGDLFISFRQYFSRLIGEITAGQDAPFYRNLFLNMSYKNGHKMSFASHKAHHDREFYSLVDTSCLRITNEHELKMLMRILMATVFQTLGSYYFRQQQGQKVSVTQLKHEFTRTLDWLEHGVAVRPANQH</sequence>
<dbReference type="PANTHER" id="PTHR43479:SF11">
    <property type="entry name" value="ACREF_ENVCD OPERON REPRESSOR-RELATED"/>
    <property type="match status" value="1"/>
</dbReference>
<dbReference type="PANTHER" id="PTHR43479">
    <property type="entry name" value="ACREF/ENVCD OPERON REPRESSOR-RELATED"/>
    <property type="match status" value="1"/>
</dbReference>
<dbReference type="Pfam" id="PF17924">
    <property type="entry name" value="TetR_C_19"/>
    <property type="match status" value="1"/>
</dbReference>
<feature type="domain" description="HTH tetR-type" evidence="3">
    <location>
        <begin position="11"/>
        <end position="71"/>
    </location>
</feature>
<protein>
    <submittedName>
        <fullName evidence="4">TetR family transcriptional regulator</fullName>
    </submittedName>
</protein>
<dbReference type="InterPro" id="IPR050624">
    <property type="entry name" value="HTH-type_Tx_Regulator"/>
</dbReference>
<dbReference type="PATRIC" id="fig|1423796.3.peg.1229"/>
<dbReference type="EMBL" id="AYYI01000030">
    <property type="protein sequence ID" value="KRM98610.1"/>
    <property type="molecule type" value="Genomic_DNA"/>
</dbReference>
<dbReference type="PROSITE" id="PS50977">
    <property type="entry name" value="HTH_TETR_2"/>
    <property type="match status" value="1"/>
</dbReference>
<dbReference type="Proteomes" id="UP000051638">
    <property type="component" value="Unassembled WGS sequence"/>
</dbReference>
<evidence type="ECO:0000313" key="5">
    <source>
        <dbReference type="Proteomes" id="UP000051638"/>
    </source>
</evidence>
<comment type="caution">
    <text evidence="4">The sequence shown here is derived from an EMBL/GenBank/DDBJ whole genome shotgun (WGS) entry which is preliminary data.</text>
</comment>
<dbReference type="STRING" id="1423796.FC24_GL001204"/>
<organism evidence="4 5">
    <name type="scientific">Loigolactobacillus rennini DSM 20253</name>
    <dbReference type="NCBI Taxonomy" id="1423796"/>
    <lineage>
        <taxon>Bacteria</taxon>
        <taxon>Bacillati</taxon>
        <taxon>Bacillota</taxon>
        <taxon>Bacilli</taxon>
        <taxon>Lactobacillales</taxon>
        <taxon>Lactobacillaceae</taxon>
        <taxon>Loigolactobacillus</taxon>
    </lineage>
</organism>
<evidence type="ECO:0000256" key="2">
    <source>
        <dbReference type="PROSITE-ProRule" id="PRU00335"/>
    </source>
</evidence>
<dbReference type="AlphaFoldDB" id="A0A0R2D595"/>